<sequence length="394" mass="44610">MSFIYLVRRRSVFNDLGMESTSLDDVLYRYASFRNLVDPITHDLIISLARYVHCPKTVGHTLTQTEGDSLGAMEKVCRQLTYHLSPHSQWRRQGLLKRKPQACLKAVLSAPPSSGALDLSGIPLTARDMERLSAHLQRHASTVVSLELGFSELTDEAFLLLLPTLASLPHLETLALNGNRLTRAILKELTDALKDPGSFPSVTWIDLGNNVDIFSLPQPFLVSLRKRCPKQGNLPTILEFGESQASDPPERLRGLGEEEETDDTNRTESMGELRSEVEEELDGEMEIEEMMEELLDFDREIQGKDEEESMWTVGEQRKGAGRRKERRVEQDEEKEPQRRRHRPGRRAVMAEDEDDTQSRSSRLSCSSQSQHSSGAVEPMRVEEDDLTDESDHLT</sequence>
<dbReference type="Proteomes" id="UP000515145">
    <property type="component" value="Chromosome 13"/>
</dbReference>
<keyword evidence="2" id="KW-1185">Reference proteome</keyword>
<evidence type="ECO:0000313" key="2">
    <source>
        <dbReference type="Proteomes" id="UP000515145"/>
    </source>
</evidence>
<organism evidence="2 3">
    <name type="scientific">Parambassis ranga</name>
    <name type="common">Indian glassy fish</name>
    <dbReference type="NCBI Taxonomy" id="210632"/>
    <lineage>
        <taxon>Eukaryota</taxon>
        <taxon>Metazoa</taxon>
        <taxon>Chordata</taxon>
        <taxon>Craniata</taxon>
        <taxon>Vertebrata</taxon>
        <taxon>Euteleostomi</taxon>
        <taxon>Actinopterygii</taxon>
        <taxon>Neopterygii</taxon>
        <taxon>Teleostei</taxon>
        <taxon>Neoteleostei</taxon>
        <taxon>Acanthomorphata</taxon>
        <taxon>Ovalentaria</taxon>
        <taxon>Ambassidae</taxon>
        <taxon>Parambassis</taxon>
    </lineage>
</organism>
<protein>
    <submittedName>
        <fullName evidence="3">Leucine-rich repeat-containing protein 75A isoform X3</fullName>
    </submittedName>
</protein>
<dbReference type="InterPro" id="IPR032675">
    <property type="entry name" value="LRR_dom_sf"/>
</dbReference>
<feature type="region of interest" description="Disordered" evidence="1">
    <location>
        <begin position="236"/>
        <end position="284"/>
    </location>
</feature>
<reference evidence="3" key="1">
    <citation type="submission" date="2025-08" db="UniProtKB">
        <authorList>
            <consortium name="RefSeq"/>
        </authorList>
    </citation>
    <scope>IDENTIFICATION</scope>
</reference>
<feature type="region of interest" description="Disordered" evidence="1">
    <location>
        <begin position="300"/>
        <end position="394"/>
    </location>
</feature>
<dbReference type="SUPFAM" id="SSF52047">
    <property type="entry name" value="RNI-like"/>
    <property type="match status" value="1"/>
</dbReference>
<dbReference type="CTD" id="388341"/>
<dbReference type="Gene3D" id="3.80.10.10">
    <property type="entry name" value="Ribonuclease Inhibitor"/>
    <property type="match status" value="1"/>
</dbReference>
<evidence type="ECO:0000313" key="3">
    <source>
        <dbReference type="RefSeq" id="XP_028276223.1"/>
    </source>
</evidence>
<dbReference type="PANTHER" id="PTHR39654">
    <property type="entry name" value="LEUCINE-RICH REPEAT-CONTAINING PROTEIN 75A-LIKE ISOFORM X1"/>
    <property type="match status" value="1"/>
</dbReference>
<evidence type="ECO:0000256" key="1">
    <source>
        <dbReference type="SAM" id="MobiDB-lite"/>
    </source>
</evidence>
<proteinExistence type="predicted"/>
<accession>A0A6P7JHK7</accession>
<dbReference type="RefSeq" id="XP_028276223.1">
    <property type="nucleotide sequence ID" value="XM_028420422.1"/>
</dbReference>
<dbReference type="PANTHER" id="PTHR39654:SF3">
    <property type="entry name" value="LEUCINE RICH REPEAT CONTAINING 75A"/>
    <property type="match status" value="1"/>
</dbReference>
<feature type="compositionally biased region" description="Low complexity" evidence="1">
    <location>
        <begin position="358"/>
        <end position="373"/>
    </location>
</feature>
<gene>
    <name evidence="3" type="primary">lrrc75a</name>
</gene>
<name>A0A6P7JHK7_9TELE</name>
<feature type="compositionally biased region" description="Basic and acidic residues" evidence="1">
    <location>
        <begin position="263"/>
        <end position="276"/>
    </location>
</feature>
<dbReference type="AlphaFoldDB" id="A0A6P7JHK7"/>
<dbReference type="GeneID" id="114445386"/>